<dbReference type="GO" id="GO:0004146">
    <property type="term" value="F:dihydrofolate reductase activity"/>
    <property type="evidence" value="ECO:0007669"/>
    <property type="project" value="UniProtKB-EC"/>
</dbReference>
<dbReference type="RefSeq" id="WP_094779724.1">
    <property type="nucleotide sequence ID" value="NZ_CYGX02000025.1"/>
</dbReference>
<evidence type="ECO:0000256" key="3">
    <source>
        <dbReference type="ARBA" id="ARBA00012856"/>
    </source>
</evidence>
<dbReference type="InterPro" id="IPR024072">
    <property type="entry name" value="DHFR-like_dom_sf"/>
</dbReference>
<proteinExistence type="inferred from homology"/>
<dbReference type="GO" id="GO:0006730">
    <property type="term" value="P:one-carbon metabolic process"/>
    <property type="evidence" value="ECO:0007669"/>
    <property type="project" value="UniProtKB-KW"/>
</dbReference>
<name>A0A1N7RYJ1_9BURK</name>
<dbReference type="STRING" id="1247936.BN2475_250021"/>
<gene>
    <name evidence="11" type="primary">dfrA</name>
    <name evidence="11" type="ORF">BN2475_250021</name>
</gene>
<dbReference type="GO" id="GO:0046452">
    <property type="term" value="P:dihydrofolate metabolic process"/>
    <property type="evidence" value="ECO:0007669"/>
    <property type="project" value="TreeGrafter"/>
</dbReference>
<evidence type="ECO:0000256" key="7">
    <source>
        <dbReference type="ARBA" id="ARBA00025067"/>
    </source>
</evidence>
<dbReference type="PANTHER" id="PTHR48069:SF3">
    <property type="entry name" value="DIHYDROFOLATE REDUCTASE"/>
    <property type="match status" value="1"/>
</dbReference>
<comment type="catalytic activity">
    <reaction evidence="8">
        <text>(6S)-5,6,7,8-tetrahydrofolate + NADP(+) = 7,8-dihydrofolate + NADPH + H(+)</text>
        <dbReference type="Rhea" id="RHEA:15009"/>
        <dbReference type="ChEBI" id="CHEBI:15378"/>
        <dbReference type="ChEBI" id="CHEBI:57451"/>
        <dbReference type="ChEBI" id="CHEBI:57453"/>
        <dbReference type="ChEBI" id="CHEBI:57783"/>
        <dbReference type="ChEBI" id="CHEBI:58349"/>
        <dbReference type="EC" id="1.5.1.3"/>
    </reaction>
</comment>
<dbReference type="PROSITE" id="PS00075">
    <property type="entry name" value="DHFR_1"/>
    <property type="match status" value="1"/>
</dbReference>
<keyword evidence="12" id="KW-1185">Reference proteome</keyword>
<dbReference type="FunFam" id="3.40.430.10:FF:000001">
    <property type="entry name" value="Dihydrofolate reductase"/>
    <property type="match status" value="1"/>
</dbReference>
<sequence>MTTLTLIVARANNGVIGRDNQLPWRLPEDLAFFKRTTMGAPIIMGRKTHESIGRPLPGRRNIVVTRDVTRRFQGCDAATTLEDALRLAAQDQAPEAFLIGGAQLYVEGLRQADKLIITEISADFEGDVTFPKIDENEWEEVAHETHRADAPNDFDYAFVTYQRKRVRARLSTRRRG</sequence>
<dbReference type="InterPro" id="IPR017925">
    <property type="entry name" value="DHFR_CS"/>
</dbReference>
<dbReference type="InterPro" id="IPR012259">
    <property type="entry name" value="DHFR"/>
</dbReference>
<organism evidence="11 12">
    <name type="scientific">Paraburkholderia ribeironis</name>
    <dbReference type="NCBI Taxonomy" id="1247936"/>
    <lineage>
        <taxon>Bacteria</taxon>
        <taxon>Pseudomonadati</taxon>
        <taxon>Pseudomonadota</taxon>
        <taxon>Betaproteobacteria</taxon>
        <taxon>Burkholderiales</taxon>
        <taxon>Burkholderiaceae</taxon>
        <taxon>Paraburkholderia</taxon>
    </lineage>
</organism>
<dbReference type="EMBL" id="CYGX02000025">
    <property type="protein sequence ID" value="SIT40129.1"/>
    <property type="molecule type" value="Genomic_DNA"/>
</dbReference>
<dbReference type="Proteomes" id="UP000187012">
    <property type="component" value="Unassembled WGS sequence"/>
</dbReference>
<keyword evidence="6 8" id="KW-0560">Oxidoreductase</keyword>
<dbReference type="PIRSF" id="PIRSF000194">
    <property type="entry name" value="DHFR"/>
    <property type="match status" value="1"/>
</dbReference>
<evidence type="ECO:0000256" key="9">
    <source>
        <dbReference type="RuleBase" id="RU004474"/>
    </source>
</evidence>
<dbReference type="GO" id="GO:0046654">
    <property type="term" value="P:tetrahydrofolate biosynthetic process"/>
    <property type="evidence" value="ECO:0007669"/>
    <property type="project" value="UniProtKB-UniPathway"/>
</dbReference>
<dbReference type="GO" id="GO:0046655">
    <property type="term" value="P:folic acid metabolic process"/>
    <property type="evidence" value="ECO:0007669"/>
    <property type="project" value="TreeGrafter"/>
</dbReference>
<evidence type="ECO:0000313" key="12">
    <source>
        <dbReference type="Proteomes" id="UP000187012"/>
    </source>
</evidence>
<evidence type="ECO:0000259" key="10">
    <source>
        <dbReference type="PROSITE" id="PS51330"/>
    </source>
</evidence>
<comment type="function">
    <text evidence="7 8">Key enzyme in folate metabolism. Catalyzes an essential reaction for de novo glycine and purine synthesis, and for DNA precursor synthesis.</text>
</comment>
<comment type="pathway">
    <text evidence="1 8">Cofactor biosynthesis; tetrahydrofolate biosynthesis; 5,6,7,8-tetrahydrofolate from 7,8-dihydrofolate: step 1/1.</text>
</comment>
<dbReference type="PRINTS" id="PR00070">
    <property type="entry name" value="DHFR"/>
</dbReference>
<evidence type="ECO:0000256" key="5">
    <source>
        <dbReference type="ARBA" id="ARBA00022857"/>
    </source>
</evidence>
<dbReference type="AlphaFoldDB" id="A0A1N7RYJ1"/>
<dbReference type="UniPathway" id="UPA00077">
    <property type="reaction ID" value="UER00158"/>
</dbReference>
<evidence type="ECO:0000313" key="11">
    <source>
        <dbReference type="EMBL" id="SIT40129.1"/>
    </source>
</evidence>
<dbReference type="PROSITE" id="PS51330">
    <property type="entry name" value="DHFR_2"/>
    <property type="match status" value="1"/>
</dbReference>
<evidence type="ECO:0000256" key="8">
    <source>
        <dbReference type="PIRNR" id="PIRNR000194"/>
    </source>
</evidence>
<keyword evidence="5 8" id="KW-0521">NADP</keyword>
<dbReference type="OrthoDB" id="9804315at2"/>
<keyword evidence="4 8" id="KW-0554">One-carbon metabolism</keyword>
<evidence type="ECO:0000256" key="1">
    <source>
        <dbReference type="ARBA" id="ARBA00004903"/>
    </source>
</evidence>
<accession>A0A1N7RYJ1</accession>
<evidence type="ECO:0000256" key="6">
    <source>
        <dbReference type="ARBA" id="ARBA00023002"/>
    </source>
</evidence>
<reference evidence="11 12" key="1">
    <citation type="submission" date="2016-12" db="EMBL/GenBank/DDBJ databases">
        <authorList>
            <person name="Song W.-J."/>
            <person name="Kurnit D.M."/>
        </authorList>
    </citation>
    <scope>NUCLEOTIDE SEQUENCE [LARGE SCALE GENOMIC DNA]</scope>
    <source>
        <strain evidence="11 12">STM7296</strain>
    </source>
</reference>
<dbReference type="InterPro" id="IPR001796">
    <property type="entry name" value="DHFR_dom"/>
</dbReference>
<evidence type="ECO:0000256" key="2">
    <source>
        <dbReference type="ARBA" id="ARBA00009539"/>
    </source>
</evidence>
<dbReference type="SUPFAM" id="SSF53597">
    <property type="entry name" value="Dihydrofolate reductase-like"/>
    <property type="match status" value="1"/>
</dbReference>
<dbReference type="CDD" id="cd00209">
    <property type="entry name" value="DHFR"/>
    <property type="match status" value="1"/>
</dbReference>
<comment type="similarity">
    <text evidence="2 8 9">Belongs to the dihydrofolate reductase family.</text>
</comment>
<dbReference type="Gene3D" id="3.40.430.10">
    <property type="entry name" value="Dihydrofolate Reductase, subunit A"/>
    <property type="match status" value="1"/>
</dbReference>
<protein>
    <recommendedName>
        <fullName evidence="3 8">Dihydrofolate reductase</fullName>
        <ecNumber evidence="3 8">1.5.1.3</ecNumber>
    </recommendedName>
</protein>
<feature type="domain" description="DHFR" evidence="10">
    <location>
        <begin position="3"/>
        <end position="163"/>
    </location>
</feature>
<evidence type="ECO:0000256" key="4">
    <source>
        <dbReference type="ARBA" id="ARBA00022563"/>
    </source>
</evidence>
<dbReference type="Pfam" id="PF00186">
    <property type="entry name" value="DHFR_1"/>
    <property type="match status" value="1"/>
</dbReference>
<dbReference type="EC" id="1.5.1.3" evidence="3 8"/>
<dbReference type="GO" id="GO:0070401">
    <property type="term" value="F:NADP+ binding"/>
    <property type="evidence" value="ECO:0007669"/>
    <property type="project" value="UniProtKB-ARBA"/>
</dbReference>
<dbReference type="PANTHER" id="PTHR48069">
    <property type="entry name" value="DIHYDROFOLATE REDUCTASE"/>
    <property type="match status" value="1"/>
</dbReference>
<dbReference type="GO" id="GO:0005829">
    <property type="term" value="C:cytosol"/>
    <property type="evidence" value="ECO:0007669"/>
    <property type="project" value="TreeGrafter"/>
</dbReference>